<evidence type="ECO:0000256" key="1">
    <source>
        <dbReference type="ARBA" id="ARBA00022741"/>
    </source>
</evidence>
<dbReference type="Pfam" id="PF21010">
    <property type="entry name" value="HA2_C"/>
    <property type="match status" value="1"/>
</dbReference>
<dbReference type="InterPro" id="IPR003593">
    <property type="entry name" value="AAA+_ATPase"/>
</dbReference>
<dbReference type="InterPro" id="IPR011545">
    <property type="entry name" value="DEAD/DEAH_box_helicase_dom"/>
</dbReference>
<feature type="domain" description="Helicase ATP-binding" evidence="6">
    <location>
        <begin position="83"/>
        <end position="246"/>
    </location>
</feature>
<dbReference type="InterPro" id="IPR010222">
    <property type="entry name" value="RNA_helicase_HrpA"/>
</dbReference>
<evidence type="ECO:0000256" key="4">
    <source>
        <dbReference type="ARBA" id="ARBA00022840"/>
    </source>
</evidence>
<dbReference type="Pfam" id="PF00270">
    <property type="entry name" value="DEAD"/>
    <property type="match status" value="1"/>
</dbReference>
<dbReference type="Proteomes" id="UP001226160">
    <property type="component" value="Unassembled WGS sequence"/>
</dbReference>
<feature type="domain" description="Helicase C-terminal" evidence="7">
    <location>
        <begin position="278"/>
        <end position="448"/>
    </location>
</feature>
<evidence type="ECO:0000256" key="3">
    <source>
        <dbReference type="ARBA" id="ARBA00022806"/>
    </source>
</evidence>
<accession>A0AAP4FAC9</accession>
<dbReference type="InterPro" id="IPR014001">
    <property type="entry name" value="Helicase_ATP-bd"/>
</dbReference>
<dbReference type="GO" id="GO:0003723">
    <property type="term" value="F:RNA binding"/>
    <property type="evidence" value="ECO:0007669"/>
    <property type="project" value="TreeGrafter"/>
</dbReference>
<dbReference type="Gene3D" id="3.40.50.300">
    <property type="entry name" value="P-loop containing nucleotide triphosphate hydrolases"/>
    <property type="match status" value="2"/>
</dbReference>
<keyword evidence="1" id="KW-0547">Nucleotide-binding</keyword>
<dbReference type="Pfam" id="PF00271">
    <property type="entry name" value="Helicase_C"/>
    <property type="match status" value="1"/>
</dbReference>
<reference evidence="8" key="1">
    <citation type="submission" date="2023-05" db="EMBL/GenBank/DDBJ databases">
        <title>Metabolic capabilities are highly conserved among human nasal-associated Corynebacterium species in pangenomic analyses.</title>
        <authorList>
            <person name="Tran T.H."/>
            <person name="Roberts A.Q."/>
            <person name="Escapa I.F."/>
            <person name="Gao W."/>
            <person name="Conlan S."/>
            <person name="Kong H."/>
            <person name="Segre J.A."/>
            <person name="Kelly M.S."/>
            <person name="Lemon K.P."/>
        </authorList>
    </citation>
    <scope>NUCLEOTIDE SEQUENCE</scope>
    <source>
        <strain evidence="8">KPL2654</strain>
    </source>
</reference>
<dbReference type="Pfam" id="PF11898">
    <property type="entry name" value="DUF3418"/>
    <property type="match status" value="1"/>
</dbReference>
<dbReference type="SMART" id="SM00847">
    <property type="entry name" value="HA2"/>
    <property type="match status" value="1"/>
</dbReference>
<comment type="caution">
    <text evidence="8">The sequence shown here is derived from an EMBL/GenBank/DDBJ whole genome shotgun (WGS) entry which is preliminary data.</text>
</comment>
<dbReference type="NCBIfam" id="TIGR01967">
    <property type="entry name" value="DEAH_box_HrpA"/>
    <property type="match status" value="1"/>
</dbReference>
<dbReference type="InterPro" id="IPR007502">
    <property type="entry name" value="Helicase-assoc_dom"/>
</dbReference>
<dbReference type="InterPro" id="IPR001650">
    <property type="entry name" value="Helicase_C-like"/>
</dbReference>
<evidence type="ECO:0000259" key="7">
    <source>
        <dbReference type="PROSITE" id="PS51194"/>
    </source>
</evidence>
<evidence type="ECO:0000256" key="5">
    <source>
        <dbReference type="SAM" id="MobiDB-lite"/>
    </source>
</evidence>
<evidence type="ECO:0000313" key="9">
    <source>
        <dbReference type="Proteomes" id="UP001226160"/>
    </source>
</evidence>
<sequence length="1349" mass="150842">MNSDSHADAPHKRELYTRLDQLRYADQHRFRRRLSKAKADKALRAIAKDLDKAAAIIPAIEQGLPDIDFPEGLPVSRSVDEISTAIDNHQVVVIAGETGSGKTTQIPKICLQLGRGRRGLIGHTQPRRLAARTVAERISDELDQSIGESVGYAIRFDDRVGKNTAVKLMTDGILLAELQRDPKLYAYDTIIIDEAHERSLNIDFLLGYLKRLLPQRPDLKVIITSATIDPQSFAEHFRNPHTNQPAPIIEVSGRTYPVEVRYRPLEIDVDGKTVAIEPVDGLCTAAEELLAEGSGDILCFLPSERDIRDAQDALEKKRWRGVEIVPLFGRLSNQEQHRVFAPHSKRRIVLATNIAETSLTVPGIHYVIDTGTARISRYSTRTKVQRLPIEPISQASANQRAGRCGRIADGIAIRLYSEEDFASRPEFTDPEILRTNLASVILQMSSLKLGPVADFPFVQPPEPKAVRDGLVLLDELDAIEPAGSHGAHRSSGSADTAPRLTTIGKQLARIPVDPRLARMLVEAEKLECLQPVIVLVAAMTLQDVRERPLEHQQQADQAHARFRSRTSDFLSLLSLWGYITEQKAELSGNQFRKRMKEEFLHFMRIREWFDLVRQLQDIARDMRWTLSGESDGQRGGVRMADGKFAGDSVAVHRALLTGLLSNIGARISDSAEFQGARGTKFLIFPGSGVAKKPPELVMASELVETSRLFARGVAAIEPAWVETAAHSLLKHHYSDPHWSYKRGAAMATQRSTLYGVPIIADRTISYHRVDPEAARIMFIQHALIAGEWKTSHKFFHDNLEKLSAAGEYEEKARRRGIIADEDTLFEFYDQRLPDSVTHSKAFDGWWKKARRTQPDLLDFDPADLLTDGAESVTEQDFPDHWRHAGLDLELDYMFEPGHRRDGVTVNIPVPMLASIDPEPFAWLVPGLREELVTELIRGLPKALRRSLVPAPDFAARAMEHLLPYESDLLQQVAGAFQKLGARGINATDFSWEKLPSHLKMTFAAIDKRGNIIDDDKDLRALQKRQAGKISASITKKVENKVRDTHKRSPNESHARPQQQSARTYVASWTAENLGTIPETIEHEVDQHTVTAYPALTMSERGLSVQYYPTRAAADSAMMTATLTLLLRNLTVNTQKMVNGLPLQQRVAVDHYPHGGADGLVSDARIAALRDLLVAHGGPVRSPAEFEKLKSTIGQQLPREVRQAVVTLAPGLVRYSKLADELENWEGPAIDDMRGQLEFLLPKSAISIHGISQLRHLPRYLQAMEIRLDDMATNPDKDGERQDVIDDCLAYVRNRLRRLPAGAEKSPEVTKVRWMIEELRVSLFAQRLGTAHPVSARRIRKAVDSLGKNS</sequence>
<dbReference type="PANTHER" id="PTHR18934">
    <property type="entry name" value="ATP-DEPENDENT RNA HELICASE"/>
    <property type="match status" value="1"/>
</dbReference>
<evidence type="ECO:0000313" key="8">
    <source>
        <dbReference type="EMBL" id="MDK4325316.1"/>
    </source>
</evidence>
<dbReference type="InterPro" id="IPR011709">
    <property type="entry name" value="DEAD-box_helicase_OB_fold"/>
</dbReference>
<name>A0AAP4FAC9_9CORY</name>
<gene>
    <name evidence="8" type="primary">hrpA</name>
    <name evidence="8" type="ORF">QPX54_02120</name>
</gene>
<dbReference type="GO" id="GO:0005524">
    <property type="term" value="F:ATP binding"/>
    <property type="evidence" value="ECO:0007669"/>
    <property type="project" value="UniProtKB-KW"/>
</dbReference>
<dbReference type="InterPro" id="IPR024590">
    <property type="entry name" value="HrpA_C"/>
</dbReference>
<evidence type="ECO:0000256" key="2">
    <source>
        <dbReference type="ARBA" id="ARBA00022801"/>
    </source>
</evidence>
<feature type="region of interest" description="Disordered" evidence="5">
    <location>
        <begin position="1038"/>
        <end position="1061"/>
    </location>
</feature>
<dbReference type="FunFam" id="1.20.120.1080:FF:000005">
    <property type="entry name" value="ATP-dependent helicase HrpA"/>
    <property type="match status" value="1"/>
</dbReference>
<keyword evidence="2 8" id="KW-0378">Hydrolase</keyword>
<dbReference type="EC" id="3.6.4.13" evidence="8"/>
<feature type="compositionally biased region" description="Basic and acidic residues" evidence="5">
    <location>
        <begin position="1038"/>
        <end position="1054"/>
    </location>
</feature>
<dbReference type="Gene3D" id="1.20.120.1080">
    <property type="match status" value="1"/>
</dbReference>
<evidence type="ECO:0000259" key="6">
    <source>
        <dbReference type="PROSITE" id="PS51192"/>
    </source>
</evidence>
<dbReference type="PROSITE" id="PS51194">
    <property type="entry name" value="HELICASE_CTER"/>
    <property type="match status" value="1"/>
</dbReference>
<dbReference type="SMART" id="SM00487">
    <property type="entry name" value="DEXDc"/>
    <property type="match status" value="1"/>
</dbReference>
<dbReference type="SMART" id="SM00490">
    <property type="entry name" value="HELICc"/>
    <property type="match status" value="1"/>
</dbReference>
<dbReference type="SUPFAM" id="SSF52540">
    <property type="entry name" value="P-loop containing nucleoside triphosphate hydrolases"/>
    <property type="match status" value="1"/>
</dbReference>
<dbReference type="NCBIfam" id="NF008348">
    <property type="entry name" value="PRK11131.1"/>
    <property type="match status" value="1"/>
</dbReference>
<keyword evidence="3 8" id="KW-0347">Helicase</keyword>
<organism evidence="8 9">
    <name type="scientific">Corynebacterium propinquum</name>
    <dbReference type="NCBI Taxonomy" id="43769"/>
    <lineage>
        <taxon>Bacteria</taxon>
        <taxon>Bacillati</taxon>
        <taxon>Actinomycetota</taxon>
        <taxon>Actinomycetes</taxon>
        <taxon>Mycobacteriales</taxon>
        <taxon>Corynebacteriaceae</taxon>
        <taxon>Corynebacterium</taxon>
    </lineage>
</organism>
<dbReference type="Pfam" id="PF07717">
    <property type="entry name" value="OB_NTP_bind"/>
    <property type="match status" value="1"/>
</dbReference>
<dbReference type="GO" id="GO:0003724">
    <property type="term" value="F:RNA helicase activity"/>
    <property type="evidence" value="ECO:0007669"/>
    <property type="project" value="UniProtKB-EC"/>
</dbReference>
<dbReference type="InterPro" id="IPR027417">
    <property type="entry name" value="P-loop_NTPase"/>
</dbReference>
<dbReference type="PROSITE" id="PS51192">
    <property type="entry name" value="HELICASE_ATP_BIND_1"/>
    <property type="match status" value="1"/>
</dbReference>
<dbReference type="SMART" id="SM00382">
    <property type="entry name" value="AAA"/>
    <property type="match status" value="1"/>
</dbReference>
<keyword evidence="4" id="KW-0067">ATP-binding</keyword>
<dbReference type="EMBL" id="JASNVP010000002">
    <property type="protein sequence ID" value="MDK4325316.1"/>
    <property type="molecule type" value="Genomic_DNA"/>
</dbReference>
<proteinExistence type="predicted"/>
<dbReference type="PANTHER" id="PTHR18934:SF99">
    <property type="entry name" value="ATP-DEPENDENT RNA HELICASE DHX37-RELATED"/>
    <property type="match status" value="1"/>
</dbReference>
<dbReference type="CDD" id="cd18791">
    <property type="entry name" value="SF2_C_RHA"/>
    <property type="match status" value="1"/>
</dbReference>
<dbReference type="GO" id="GO:0016787">
    <property type="term" value="F:hydrolase activity"/>
    <property type="evidence" value="ECO:0007669"/>
    <property type="project" value="UniProtKB-KW"/>
</dbReference>
<protein>
    <submittedName>
        <fullName evidence="8">ATP-dependent RNA helicase HrpA</fullName>
        <ecNumber evidence="8">3.6.4.13</ecNumber>
    </submittedName>
</protein>